<evidence type="ECO:0000313" key="2">
    <source>
        <dbReference type="Proteomes" id="UP000033731"/>
    </source>
</evidence>
<dbReference type="Gene3D" id="1.10.150.20">
    <property type="entry name" value="5' to 3' exonuclease, C-terminal subdomain"/>
    <property type="match status" value="1"/>
</dbReference>
<dbReference type="Proteomes" id="UP000033731">
    <property type="component" value="Unassembled WGS sequence"/>
</dbReference>
<evidence type="ECO:0000313" key="1">
    <source>
        <dbReference type="EMBL" id="KJZ82401.1"/>
    </source>
</evidence>
<dbReference type="PATRIC" id="fig|556287.9.peg.1172"/>
<accession>A0A0F4VLP5</accession>
<sequence length="252" mass="28606">MTKDQRAIGKVMELALGYQGGARVFQTMASNLGLDLQQFSKSIKQTATIEDWEQAQRRCLWMQETHPEFAVQDVFIGTACELVKTAWRAKHKGVVQLWKDCEEAFDCVIKDGRSISARRVLGVPPLLMKKQYQNVFITLPSKRNLVYRDVKGDRSYLNTATSNLMRERTYGGKLTENVVQAISRDILACGMINATKAGYDIVLTVHDEIVCEVPDSQEYSVQTLCSLMTQNPEWAKGLPLKAEGYEARRYRK</sequence>
<keyword evidence="1" id="KW-0548">Nucleotidyltransferase</keyword>
<dbReference type="AlphaFoldDB" id="A0A0F4VLP5"/>
<dbReference type="EMBL" id="JMTK01000002">
    <property type="protein sequence ID" value="KJZ82401.1"/>
    <property type="molecule type" value="Genomic_DNA"/>
</dbReference>
<dbReference type="InterPro" id="IPR043502">
    <property type="entry name" value="DNA/RNA_pol_sf"/>
</dbReference>
<comment type="caution">
    <text evidence="1">The sequence shown here is derived from an EMBL/GenBank/DDBJ whole genome shotgun (WGS) entry which is preliminary data.</text>
</comment>
<organism evidence="1 2">
    <name type="scientific">Candidatus Liberibacter solanacearum</name>
    <dbReference type="NCBI Taxonomy" id="556287"/>
    <lineage>
        <taxon>Bacteria</taxon>
        <taxon>Pseudomonadati</taxon>
        <taxon>Pseudomonadota</taxon>
        <taxon>Alphaproteobacteria</taxon>
        <taxon>Hyphomicrobiales</taxon>
        <taxon>Rhizobiaceae</taxon>
        <taxon>Liberibacter</taxon>
    </lineage>
</organism>
<dbReference type="GO" id="GO:0003887">
    <property type="term" value="F:DNA-directed DNA polymerase activity"/>
    <property type="evidence" value="ECO:0007669"/>
    <property type="project" value="UniProtKB-EC"/>
</dbReference>
<name>A0A0F4VLP5_9HYPH</name>
<keyword evidence="1" id="KW-0808">Transferase</keyword>
<keyword evidence="2" id="KW-1185">Reference proteome</keyword>
<protein>
    <submittedName>
        <fullName evidence="1">DNA polymerase I</fullName>
        <ecNumber evidence="1">2.7.7.7</ecNumber>
    </submittedName>
</protein>
<dbReference type="EC" id="2.7.7.7" evidence="1"/>
<gene>
    <name evidence="1" type="ORF">DJ66_1153</name>
</gene>
<dbReference type="SUPFAM" id="SSF56672">
    <property type="entry name" value="DNA/RNA polymerases"/>
    <property type="match status" value="1"/>
</dbReference>
<reference evidence="1 2" key="1">
    <citation type="journal article" date="2015" name="Phytopathology">
        <title>Genomes of Candidatus Liberibacter solanacearum haplotype A from New Zealand and the USA suggest significant genome plasticity in the species.</title>
        <authorList>
            <person name="Thompson S.M."/>
            <person name="Johnson C.P."/>
            <person name="Lu A.Y."/>
            <person name="Frampton R.A."/>
            <person name="Sullivan K.L."/>
            <person name="Fiers M.W."/>
            <person name="Crowhurst R.N."/>
            <person name="Pitman A.R."/>
            <person name="Scott I."/>
            <person name="Gudmestad N.C."/>
            <person name="Smith G.R."/>
        </authorList>
    </citation>
    <scope>NUCLEOTIDE SEQUENCE [LARGE SCALE GENOMIC DNA]</scope>
    <source>
        <strain evidence="1 2">LsoNZ1</strain>
    </source>
</reference>
<proteinExistence type="predicted"/>
<dbReference type="Gene3D" id="3.30.70.370">
    <property type="match status" value="1"/>
</dbReference>